<evidence type="ECO:0000313" key="2">
    <source>
        <dbReference type="Proteomes" id="UP000217276"/>
    </source>
</evidence>
<name>A0A250FD77_9FLAO</name>
<dbReference type="EMBL" id="CP022384">
    <property type="protein sequence ID" value="ATA81946.1"/>
    <property type="molecule type" value="Genomic_DNA"/>
</dbReference>
<dbReference type="AlphaFoldDB" id="A0A250FD77"/>
<gene>
    <name evidence="1" type="ORF">CGC53_06090</name>
</gene>
<evidence type="ECO:0000313" key="1">
    <source>
        <dbReference type="EMBL" id="ATA81946.1"/>
    </source>
</evidence>
<accession>A0A250FD77</accession>
<dbReference type="PROSITE" id="PS51257">
    <property type="entry name" value="PROKAR_LIPOPROTEIN"/>
    <property type="match status" value="1"/>
</dbReference>
<proteinExistence type="predicted"/>
<reference evidence="2" key="1">
    <citation type="submission" date="2017-06" db="EMBL/GenBank/DDBJ databases">
        <title>Capnocytophaga spp. assemblies.</title>
        <authorList>
            <person name="Gulvik C.A."/>
        </authorList>
    </citation>
    <scope>NUCLEOTIDE SEQUENCE [LARGE SCALE GENOMIC DNA]</scope>
    <source>
        <strain evidence="2">H6253</strain>
    </source>
</reference>
<dbReference type="Proteomes" id="UP000217276">
    <property type="component" value="Chromosome"/>
</dbReference>
<organism evidence="1 2">
    <name type="scientific">Capnocytophaga leadbetteri</name>
    <dbReference type="NCBI Taxonomy" id="327575"/>
    <lineage>
        <taxon>Bacteria</taxon>
        <taxon>Pseudomonadati</taxon>
        <taxon>Bacteroidota</taxon>
        <taxon>Flavobacteriia</taxon>
        <taxon>Flavobacteriales</taxon>
        <taxon>Flavobacteriaceae</taxon>
        <taxon>Capnocytophaga</taxon>
    </lineage>
</organism>
<dbReference type="KEGG" id="clk:CGC53_06090"/>
<dbReference type="RefSeq" id="WP_095914012.1">
    <property type="nucleotide sequence ID" value="NZ_CP022384.1"/>
</dbReference>
<protein>
    <recommendedName>
        <fullName evidence="3">YD repeat-containing protein</fullName>
    </recommendedName>
</protein>
<sequence>MKKFFIALMASVALVGCGKDDNNDTGIQEGAFPKKITNTYPNSNRSSVTTYNIQNGKLLSVTITEYENGVQTGTANIMRVEYEGNRIKQVKNGEPSTEDYAIEDYTYDGQGRMIKETRVEPHRTTEGGNSYTKEYRYEGEQLTKIIRQSVSSTWINGESKKLNRYSESVLAYSGSDIIVNETVTYRDGNGAVVTDAGTETNTTTYTVAGGNLIKKIERGHTTEYKYDSNTNPRSLNALMKMANPDYFLQKSFSKNNLIEQVDSYTDLRGNLLKNITSIELTYNSKGYPTMKKTFRQRGSETKTLQMIEEIEY</sequence>
<keyword evidence="2" id="KW-1185">Reference proteome</keyword>
<evidence type="ECO:0008006" key="3">
    <source>
        <dbReference type="Google" id="ProtNLM"/>
    </source>
</evidence>